<evidence type="ECO:0000313" key="18">
    <source>
        <dbReference type="Proteomes" id="UP001652661"/>
    </source>
</evidence>
<evidence type="ECO:0000256" key="10">
    <source>
        <dbReference type="ARBA" id="ARBA00047307"/>
    </source>
</evidence>
<evidence type="ECO:0000313" key="19">
    <source>
        <dbReference type="RefSeq" id="XP_017033633.1"/>
    </source>
</evidence>
<dbReference type="Gene3D" id="3.30.200.20">
    <property type="entry name" value="Phosphorylase Kinase, domain 1"/>
    <property type="match status" value="1"/>
</dbReference>
<dbReference type="AlphaFoldDB" id="A0A6P4JGA8"/>
<dbReference type="RefSeq" id="XP_070143701.1">
    <property type="nucleotide sequence ID" value="XM_070287600.1"/>
</dbReference>
<feature type="domain" description="Protein kinase" evidence="17">
    <location>
        <begin position="31"/>
        <end position="302"/>
    </location>
</feature>
<keyword evidence="18" id="KW-1185">Reference proteome</keyword>
<evidence type="ECO:0000256" key="4">
    <source>
        <dbReference type="ARBA" id="ARBA00022533"/>
    </source>
</evidence>
<evidence type="ECO:0000313" key="20">
    <source>
        <dbReference type="RefSeq" id="XP_017033634.1"/>
    </source>
</evidence>
<dbReference type="OrthoDB" id="40902at2759"/>
<comment type="catalytic activity">
    <reaction evidence="10">
        <text>L-threonyl-[protein] + ATP = O-phospho-L-threonyl-[protein] + ADP + H(+)</text>
        <dbReference type="Rhea" id="RHEA:46608"/>
        <dbReference type="Rhea" id="RHEA-COMP:11060"/>
        <dbReference type="Rhea" id="RHEA-COMP:11605"/>
        <dbReference type="ChEBI" id="CHEBI:15378"/>
        <dbReference type="ChEBI" id="CHEBI:30013"/>
        <dbReference type="ChEBI" id="CHEBI:30616"/>
        <dbReference type="ChEBI" id="CHEBI:61977"/>
        <dbReference type="ChEBI" id="CHEBI:456216"/>
        <dbReference type="EC" id="2.7.11.17"/>
    </reaction>
</comment>
<evidence type="ECO:0000256" key="13">
    <source>
        <dbReference type="ARBA" id="ARBA00076663"/>
    </source>
</evidence>
<sequence>MPLFGKKDSGKKTKARDIKELNKQVSIEEKYNLHGLLGTGAFSEVRLAESKETPGDHFAVKIIDKKALKGKEESLENEIRVLRRFSANHFDGKCPDERRLTHPNIVQLLETYEDKSKVYLVMELVTGGELFDRIVEKGSYTEKDASHLIRQILEAVDYMHEQGVVHRDLKPENLLYYSAEDDSKIMISDFGLSKMEDSGIMATACGTPGYVAPEVLAQKPYGKAVDVWSIGVISYILLCGYPPFYDENDANLFAQILKGEFEFDSPYWDEISESAKHFIRNLMCVTVEKRYTCKQALAHAWISGNEASSKNIHGTVSEQLKKNFAKSRWKQAYYAATVIRQMQRMALSSNNSSSANSDSTGNSSTHKKHSTNATAVGAETASGEGTETSPAATAHILRLPQDQSSDLETSNTNGASV</sequence>
<evidence type="ECO:0000256" key="14">
    <source>
        <dbReference type="PROSITE-ProRule" id="PRU10141"/>
    </source>
</evidence>
<dbReference type="InterPro" id="IPR011009">
    <property type="entry name" value="Kinase-like_dom_sf"/>
</dbReference>
<evidence type="ECO:0000256" key="15">
    <source>
        <dbReference type="RuleBase" id="RU000304"/>
    </source>
</evidence>
<reference evidence="19 20" key="1">
    <citation type="submission" date="2025-04" db="UniProtKB">
        <authorList>
            <consortium name="RefSeq"/>
        </authorList>
    </citation>
    <scope>IDENTIFICATION</scope>
    <source>
        <strain evidence="21">14028-0561.14</strain>
        <tissue evidence="21">Whole fly</tissue>
    </source>
</reference>
<keyword evidence="4" id="KW-0021">Allosteric enzyme</keyword>
<comment type="catalytic activity">
    <reaction evidence="11">
        <text>L-seryl-[protein] + ATP = O-phospho-L-seryl-[protein] + ADP + H(+)</text>
        <dbReference type="Rhea" id="RHEA:17989"/>
        <dbReference type="Rhea" id="RHEA-COMP:9863"/>
        <dbReference type="Rhea" id="RHEA-COMP:11604"/>
        <dbReference type="ChEBI" id="CHEBI:15378"/>
        <dbReference type="ChEBI" id="CHEBI:29999"/>
        <dbReference type="ChEBI" id="CHEBI:30616"/>
        <dbReference type="ChEBI" id="CHEBI:83421"/>
        <dbReference type="ChEBI" id="CHEBI:456216"/>
        <dbReference type="EC" id="2.7.11.17"/>
    </reaction>
</comment>
<protein>
    <recommendedName>
        <fullName evidence="12">Calcium/calmodulin-dependent protein kinase type 1</fullName>
        <ecNumber evidence="2">2.7.11.17</ecNumber>
    </recommendedName>
    <alternativeName>
        <fullName evidence="13">CaM kinase I</fullName>
    </alternativeName>
</protein>
<feature type="binding site" evidence="14">
    <location>
        <position position="61"/>
    </location>
    <ligand>
        <name>ATP</name>
        <dbReference type="ChEBI" id="CHEBI:30616"/>
    </ligand>
</feature>
<keyword evidence="6 14" id="KW-0547">Nucleotide-binding</keyword>
<keyword evidence="8 14" id="KW-0067">ATP-binding</keyword>
<dbReference type="InterPro" id="IPR000719">
    <property type="entry name" value="Prot_kinase_dom"/>
</dbReference>
<evidence type="ECO:0000256" key="8">
    <source>
        <dbReference type="ARBA" id="ARBA00022840"/>
    </source>
</evidence>
<dbReference type="GeneID" id="108082653"/>
<gene>
    <name evidence="19 20" type="primary">LOC108082653</name>
    <name evidence="21" type="synonym">CaMKI</name>
</gene>
<proteinExistence type="inferred from homology"/>
<evidence type="ECO:0000313" key="21">
    <source>
        <dbReference type="RefSeq" id="XP_070143701.1"/>
    </source>
</evidence>
<dbReference type="FunFam" id="1.10.510.10:FF:000026">
    <property type="entry name" value="Calcium/calmodulin-dependent protein kinase type 1"/>
    <property type="match status" value="1"/>
</dbReference>
<dbReference type="GO" id="GO:0004683">
    <property type="term" value="F:calcium/calmodulin-dependent protein kinase activity"/>
    <property type="evidence" value="ECO:0007669"/>
    <property type="project" value="UniProtKB-EC"/>
</dbReference>
<evidence type="ECO:0000256" key="6">
    <source>
        <dbReference type="ARBA" id="ARBA00022741"/>
    </source>
</evidence>
<evidence type="ECO:0000259" key="17">
    <source>
        <dbReference type="PROSITE" id="PS50011"/>
    </source>
</evidence>
<organism evidence="18 19">
    <name type="scientific">Drosophila kikkawai</name>
    <name type="common">Fruit fly</name>
    <dbReference type="NCBI Taxonomy" id="30033"/>
    <lineage>
        <taxon>Eukaryota</taxon>
        <taxon>Metazoa</taxon>
        <taxon>Ecdysozoa</taxon>
        <taxon>Arthropoda</taxon>
        <taxon>Hexapoda</taxon>
        <taxon>Insecta</taxon>
        <taxon>Pterygota</taxon>
        <taxon>Neoptera</taxon>
        <taxon>Endopterygota</taxon>
        <taxon>Diptera</taxon>
        <taxon>Brachycera</taxon>
        <taxon>Muscomorpha</taxon>
        <taxon>Ephydroidea</taxon>
        <taxon>Drosophilidae</taxon>
        <taxon>Drosophila</taxon>
        <taxon>Sophophora</taxon>
    </lineage>
</organism>
<name>A0A6P4JGA8_DROKI</name>
<keyword evidence="5" id="KW-0808">Transferase</keyword>
<dbReference type="InterPro" id="IPR017441">
    <property type="entry name" value="Protein_kinase_ATP_BS"/>
</dbReference>
<accession>A0A6P4JGA8</accession>
<dbReference type="CDD" id="cd14083">
    <property type="entry name" value="STKc_CaMKI"/>
    <property type="match status" value="1"/>
</dbReference>
<evidence type="ECO:0000256" key="7">
    <source>
        <dbReference type="ARBA" id="ARBA00022777"/>
    </source>
</evidence>
<dbReference type="RefSeq" id="XP_017033633.1">
    <property type="nucleotide sequence ID" value="XM_017178144.1"/>
</dbReference>
<evidence type="ECO:0000256" key="2">
    <source>
        <dbReference type="ARBA" id="ARBA00012434"/>
    </source>
</evidence>
<keyword evidence="7 19" id="KW-0418">Kinase</keyword>
<dbReference type="Proteomes" id="UP001652661">
    <property type="component" value="Chromosome 4"/>
</dbReference>
<feature type="compositionally biased region" description="Low complexity" evidence="16">
    <location>
        <begin position="348"/>
        <end position="364"/>
    </location>
</feature>
<keyword evidence="9" id="KW-0112">Calmodulin-binding</keyword>
<dbReference type="PANTHER" id="PTHR24347">
    <property type="entry name" value="SERINE/THREONINE-PROTEIN KINASE"/>
    <property type="match status" value="1"/>
</dbReference>
<dbReference type="Gene3D" id="1.10.510.10">
    <property type="entry name" value="Transferase(Phosphotransferase) domain 1"/>
    <property type="match status" value="1"/>
</dbReference>
<dbReference type="PROSITE" id="PS00108">
    <property type="entry name" value="PROTEIN_KINASE_ST"/>
    <property type="match status" value="1"/>
</dbReference>
<dbReference type="Pfam" id="PF00069">
    <property type="entry name" value="Pkinase"/>
    <property type="match status" value="1"/>
</dbReference>
<feature type="compositionally biased region" description="Polar residues" evidence="16">
    <location>
        <begin position="401"/>
        <end position="417"/>
    </location>
</feature>
<evidence type="ECO:0000256" key="11">
    <source>
        <dbReference type="ARBA" id="ARBA00047430"/>
    </source>
</evidence>
<dbReference type="EC" id="2.7.11.17" evidence="2"/>
<keyword evidence="3 15" id="KW-0723">Serine/threonine-protein kinase</keyword>
<dbReference type="SUPFAM" id="SSF56112">
    <property type="entry name" value="Protein kinase-like (PK-like)"/>
    <property type="match status" value="1"/>
</dbReference>
<evidence type="ECO:0000256" key="3">
    <source>
        <dbReference type="ARBA" id="ARBA00022527"/>
    </source>
</evidence>
<comment type="similarity">
    <text evidence="1">Belongs to the protein kinase superfamily. CAMK Ser/Thr protein kinase family. CaMK subfamily.</text>
</comment>
<dbReference type="PROSITE" id="PS00107">
    <property type="entry name" value="PROTEIN_KINASE_ATP"/>
    <property type="match status" value="1"/>
</dbReference>
<dbReference type="InterPro" id="IPR008271">
    <property type="entry name" value="Ser/Thr_kinase_AS"/>
</dbReference>
<dbReference type="GO" id="GO:0005516">
    <property type="term" value="F:calmodulin binding"/>
    <property type="evidence" value="ECO:0007669"/>
    <property type="project" value="UniProtKB-KW"/>
</dbReference>
<evidence type="ECO:0000256" key="5">
    <source>
        <dbReference type="ARBA" id="ARBA00022679"/>
    </source>
</evidence>
<evidence type="ECO:0000256" key="16">
    <source>
        <dbReference type="SAM" id="MobiDB-lite"/>
    </source>
</evidence>
<dbReference type="FunFam" id="3.30.200.20:FF:000531">
    <property type="entry name" value="Calcium/calmodulin-dependent protein kinase type"/>
    <property type="match status" value="1"/>
</dbReference>
<dbReference type="RefSeq" id="XP_017033634.1">
    <property type="nucleotide sequence ID" value="XM_017178145.1"/>
</dbReference>
<evidence type="ECO:0000256" key="12">
    <source>
        <dbReference type="ARBA" id="ARBA00068395"/>
    </source>
</evidence>
<dbReference type="PROSITE" id="PS50011">
    <property type="entry name" value="PROTEIN_KINASE_DOM"/>
    <property type="match status" value="1"/>
</dbReference>
<dbReference type="SMART" id="SM00220">
    <property type="entry name" value="S_TKc"/>
    <property type="match status" value="1"/>
</dbReference>
<feature type="region of interest" description="Disordered" evidence="16">
    <location>
        <begin position="347"/>
        <end position="417"/>
    </location>
</feature>
<evidence type="ECO:0000256" key="1">
    <source>
        <dbReference type="ARBA" id="ARBA00005354"/>
    </source>
</evidence>
<dbReference type="GO" id="GO:0005524">
    <property type="term" value="F:ATP binding"/>
    <property type="evidence" value="ECO:0007669"/>
    <property type="project" value="UniProtKB-UniRule"/>
</dbReference>
<evidence type="ECO:0000256" key="9">
    <source>
        <dbReference type="ARBA" id="ARBA00022860"/>
    </source>
</evidence>